<evidence type="ECO:0000313" key="3">
    <source>
        <dbReference type="Proteomes" id="UP000007799"/>
    </source>
</evidence>
<proteinExistence type="predicted"/>
<dbReference type="RefSeq" id="XP_004989247.1">
    <property type="nucleotide sequence ID" value="XM_004989190.1"/>
</dbReference>
<evidence type="ECO:0000313" key="2">
    <source>
        <dbReference type="EMBL" id="EGD79162.1"/>
    </source>
</evidence>
<reference evidence="2" key="1">
    <citation type="submission" date="2009-08" db="EMBL/GenBank/DDBJ databases">
        <title>Annotation of Salpingoeca rosetta.</title>
        <authorList>
            <consortium name="The Broad Institute Genome Sequencing Platform"/>
            <person name="Russ C."/>
            <person name="Cuomo C."/>
            <person name="Burger G."/>
            <person name="Gray M.W."/>
            <person name="Holland P.W.H."/>
            <person name="King N."/>
            <person name="Lang F.B.F."/>
            <person name="Roger A.J."/>
            <person name="Ruiz-Trillo I."/>
            <person name="Young S.K."/>
            <person name="Zeng Q."/>
            <person name="Gargeya S."/>
            <person name="Alvarado L."/>
            <person name="Berlin A."/>
            <person name="Chapman S.B."/>
            <person name="Chen Z."/>
            <person name="Freedman E."/>
            <person name="Gellesch M."/>
            <person name="Goldberg J."/>
            <person name="Griggs A."/>
            <person name="Gujja S."/>
            <person name="Heilman E."/>
            <person name="Heiman D."/>
            <person name="Howarth C."/>
            <person name="Mehta T."/>
            <person name="Neiman D."/>
            <person name="Pearson M."/>
            <person name="Roberts A."/>
            <person name="Saif S."/>
            <person name="Shea T."/>
            <person name="Shenoy N."/>
            <person name="Sisk P."/>
            <person name="Stolte C."/>
            <person name="Sykes S."/>
            <person name="White J."/>
            <person name="Yandava C."/>
            <person name="Haas B."/>
            <person name="Nusbaum C."/>
            <person name="Birren B."/>
        </authorList>
    </citation>
    <scope>NUCLEOTIDE SEQUENCE [LARGE SCALE GENOMIC DNA]</scope>
    <source>
        <strain evidence="2">ATCC 50818</strain>
    </source>
</reference>
<dbReference type="AlphaFoldDB" id="F2UNF7"/>
<name>F2UNF7_SALR5</name>
<protein>
    <submittedName>
        <fullName evidence="2">Uncharacterized protein</fullName>
    </submittedName>
</protein>
<feature type="compositionally biased region" description="Basic residues" evidence="1">
    <location>
        <begin position="69"/>
        <end position="106"/>
    </location>
</feature>
<organism evidence="3">
    <name type="scientific">Salpingoeca rosetta (strain ATCC 50818 / BSB-021)</name>
    <dbReference type="NCBI Taxonomy" id="946362"/>
    <lineage>
        <taxon>Eukaryota</taxon>
        <taxon>Choanoflagellata</taxon>
        <taxon>Craspedida</taxon>
        <taxon>Salpingoecidae</taxon>
        <taxon>Salpingoeca</taxon>
    </lineage>
</organism>
<dbReference type="KEGG" id="sre:PTSG_09893"/>
<keyword evidence="3" id="KW-1185">Reference proteome</keyword>
<dbReference type="InParanoid" id="F2UNF7"/>
<dbReference type="EMBL" id="GL832984">
    <property type="protein sequence ID" value="EGD79162.1"/>
    <property type="molecule type" value="Genomic_DNA"/>
</dbReference>
<gene>
    <name evidence="2" type="ORF">PTSG_09893</name>
</gene>
<dbReference type="Proteomes" id="UP000007799">
    <property type="component" value="Unassembled WGS sequence"/>
</dbReference>
<accession>F2UNF7</accession>
<evidence type="ECO:0000256" key="1">
    <source>
        <dbReference type="SAM" id="MobiDB-lite"/>
    </source>
</evidence>
<sequence length="443" mass="48953">MAGCGCGHSDPFGSSPLYSEWCTQPDPFQLPRFVDGRLADFGRSTHWLMQAIWAGTHLMHGTSAATATHQRHPQPHHETHRRHHHHLRHHRRHHHNRHHHNQHTRRRGEQGLAAADAGDSDGHAPSKALVRAFLQSPTWGSLAIAGSLPDAAVPASPAQAFHTAAHAHLCTPFGQTTLHVDKDPQDLRISLVRPVYSSRQCTWAGVLQGCMDTNSITSHSSQPAPEVSAAIAVDCKQRGRGFVHLTRTHDNRATLWARGIVYVGAIQAGMDVHCDEQAEVCDMNARVVYSGARRHAITGQPESYQVALSSYHFGTVVELSLFHHTAVRVNALPLCYWKNTSYGLLLTYDTSLLRPFQVQVASSWQLDSTTLVQGAVSDRGCFDISIKTRPYHFNSTALNVLPEMTVDVTLSCDVVASRLAFSASLCFGSARQWRKQHSPLLDL</sequence>
<feature type="region of interest" description="Disordered" evidence="1">
    <location>
        <begin position="62"/>
        <end position="123"/>
    </location>
</feature>
<dbReference type="GeneID" id="16069791"/>